<proteinExistence type="predicted"/>
<evidence type="ECO:0000313" key="2">
    <source>
        <dbReference type="Proteomes" id="UP000233837"/>
    </source>
</evidence>
<reference evidence="1 2" key="1">
    <citation type="journal article" date="2016" name="Sci. Rep.">
        <title>The Dendrobium catenatum Lindl. genome sequence provides insights into polysaccharide synthase, floral development and adaptive evolution.</title>
        <authorList>
            <person name="Zhang G.Q."/>
            <person name="Xu Q."/>
            <person name="Bian C."/>
            <person name="Tsai W.C."/>
            <person name="Yeh C.M."/>
            <person name="Liu K.W."/>
            <person name="Yoshida K."/>
            <person name="Zhang L.S."/>
            <person name="Chang S.B."/>
            <person name="Chen F."/>
            <person name="Shi Y."/>
            <person name="Su Y.Y."/>
            <person name="Zhang Y.Q."/>
            <person name="Chen L.J."/>
            <person name="Yin Y."/>
            <person name="Lin M."/>
            <person name="Huang H."/>
            <person name="Deng H."/>
            <person name="Wang Z.W."/>
            <person name="Zhu S.L."/>
            <person name="Zhao X."/>
            <person name="Deng C."/>
            <person name="Niu S.C."/>
            <person name="Huang J."/>
            <person name="Wang M."/>
            <person name="Liu G.H."/>
            <person name="Yang H.J."/>
            <person name="Xiao X.J."/>
            <person name="Hsiao Y.Y."/>
            <person name="Wu W.L."/>
            <person name="Chen Y.Y."/>
            <person name="Mitsuda N."/>
            <person name="Ohme-Takagi M."/>
            <person name="Luo Y.B."/>
            <person name="Van de Peer Y."/>
            <person name="Liu Z.J."/>
        </authorList>
    </citation>
    <scope>NUCLEOTIDE SEQUENCE [LARGE SCALE GENOMIC DNA]</scope>
    <source>
        <tissue evidence="1">The whole plant</tissue>
    </source>
</reference>
<reference evidence="1 2" key="2">
    <citation type="journal article" date="2017" name="Nature">
        <title>The Apostasia genome and the evolution of orchids.</title>
        <authorList>
            <person name="Zhang G.Q."/>
            <person name="Liu K.W."/>
            <person name="Li Z."/>
            <person name="Lohaus R."/>
            <person name="Hsiao Y.Y."/>
            <person name="Niu S.C."/>
            <person name="Wang J.Y."/>
            <person name="Lin Y.C."/>
            <person name="Xu Q."/>
            <person name="Chen L.J."/>
            <person name="Yoshida K."/>
            <person name="Fujiwara S."/>
            <person name="Wang Z.W."/>
            <person name="Zhang Y.Q."/>
            <person name="Mitsuda N."/>
            <person name="Wang M."/>
            <person name="Liu G.H."/>
            <person name="Pecoraro L."/>
            <person name="Huang H.X."/>
            <person name="Xiao X.J."/>
            <person name="Lin M."/>
            <person name="Wu X.Y."/>
            <person name="Wu W.L."/>
            <person name="Chen Y.Y."/>
            <person name="Chang S.B."/>
            <person name="Sakamoto S."/>
            <person name="Ohme-Takagi M."/>
            <person name="Yagi M."/>
            <person name="Zeng S.J."/>
            <person name="Shen C.Y."/>
            <person name="Yeh C.M."/>
            <person name="Luo Y.B."/>
            <person name="Tsai W.C."/>
            <person name="Van de Peer Y."/>
            <person name="Liu Z.J."/>
        </authorList>
    </citation>
    <scope>NUCLEOTIDE SEQUENCE [LARGE SCALE GENOMIC DNA]</scope>
    <source>
        <tissue evidence="1">The whole plant</tissue>
    </source>
</reference>
<sequence>MAINATVDETNPLLAKHNCTISKSTSQLALVGSHVCPIESLNFEYSSLSACHLLRPLHLSRVVSFCLL</sequence>
<accession>A0A2I0WI89</accession>
<dbReference type="EMBL" id="KZ502613">
    <property type="protein sequence ID" value="PKU75369.1"/>
    <property type="molecule type" value="Genomic_DNA"/>
</dbReference>
<dbReference type="Proteomes" id="UP000233837">
    <property type="component" value="Unassembled WGS sequence"/>
</dbReference>
<evidence type="ECO:0000313" key="1">
    <source>
        <dbReference type="EMBL" id="PKU75369.1"/>
    </source>
</evidence>
<name>A0A2I0WI89_9ASPA</name>
<dbReference type="AlphaFoldDB" id="A0A2I0WI89"/>
<gene>
    <name evidence="1" type="ORF">MA16_Dca027405</name>
</gene>
<keyword evidence="2" id="KW-1185">Reference proteome</keyword>
<organism evidence="1 2">
    <name type="scientific">Dendrobium catenatum</name>
    <dbReference type="NCBI Taxonomy" id="906689"/>
    <lineage>
        <taxon>Eukaryota</taxon>
        <taxon>Viridiplantae</taxon>
        <taxon>Streptophyta</taxon>
        <taxon>Embryophyta</taxon>
        <taxon>Tracheophyta</taxon>
        <taxon>Spermatophyta</taxon>
        <taxon>Magnoliopsida</taxon>
        <taxon>Liliopsida</taxon>
        <taxon>Asparagales</taxon>
        <taxon>Orchidaceae</taxon>
        <taxon>Epidendroideae</taxon>
        <taxon>Malaxideae</taxon>
        <taxon>Dendrobiinae</taxon>
        <taxon>Dendrobium</taxon>
    </lineage>
</organism>
<protein>
    <submittedName>
        <fullName evidence="1">Uncharacterized protein</fullName>
    </submittedName>
</protein>